<accession>A0A5J4VTE4</accession>
<dbReference type="Proteomes" id="UP000324800">
    <property type="component" value="Unassembled WGS sequence"/>
</dbReference>
<organism evidence="1 2">
    <name type="scientific">Streblomastix strix</name>
    <dbReference type="NCBI Taxonomy" id="222440"/>
    <lineage>
        <taxon>Eukaryota</taxon>
        <taxon>Metamonada</taxon>
        <taxon>Preaxostyla</taxon>
        <taxon>Oxymonadida</taxon>
        <taxon>Streblomastigidae</taxon>
        <taxon>Streblomastix</taxon>
    </lineage>
</organism>
<dbReference type="EMBL" id="SNRW01005081">
    <property type="protein sequence ID" value="KAA6385837.1"/>
    <property type="molecule type" value="Genomic_DNA"/>
</dbReference>
<dbReference type="OrthoDB" id="293715at2759"/>
<name>A0A5J4VTE4_9EUKA</name>
<gene>
    <name evidence="1" type="ORF">EZS28_018636</name>
</gene>
<proteinExistence type="predicted"/>
<comment type="caution">
    <text evidence="1">The sequence shown here is derived from an EMBL/GenBank/DDBJ whole genome shotgun (WGS) entry which is preliminary data.</text>
</comment>
<reference evidence="1 2" key="1">
    <citation type="submission" date="2019-03" db="EMBL/GenBank/DDBJ databases">
        <title>Single cell metagenomics reveals metabolic interactions within the superorganism composed of flagellate Streblomastix strix and complex community of Bacteroidetes bacteria on its surface.</title>
        <authorList>
            <person name="Treitli S.C."/>
            <person name="Kolisko M."/>
            <person name="Husnik F."/>
            <person name="Keeling P."/>
            <person name="Hampl V."/>
        </authorList>
    </citation>
    <scope>NUCLEOTIDE SEQUENCE [LARGE SCALE GENOMIC DNA]</scope>
    <source>
        <strain evidence="1">ST1C</strain>
    </source>
</reference>
<evidence type="ECO:0000313" key="1">
    <source>
        <dbReference type="EMBL" id="KAA6385837.1"/>
    </source>
</evidence>
<feature type="non-terminal residue" evidence="1">
    <location>
        <position position="1835"/>
    </location>
</feature>
<feature type="non-terminal residue" evidence="1">
    <location>
        <position position="1"/>
    </location>
</feature>
<protein>
    <submittedName>
        <fullName evidence="1">Uncharacterized protein</fullName>
    </submittedName>
</protein>
<sequence>VLFDNCEAIQRGGAISSLLVNGGSLTVEGLTNFSTCKTSGDTEADEDLGGGAIYANVSHASSKLRIIGTVKFIQCESTFKGGAIYIKAQTSQLYSYQHRIMNSEEEDIETCPIAQKTFAYDGETICIPDTFCISPQVVVDLDNRQYRCVDKCNSNEYFDVSEDHSTVSCVIHCPELKTQTTLPSGVMKCVDSCPYGQFRFRRRDGSYICQTHCTGFEKALELDDRTIECIVNNCQDPTPVLQLNQSSSSGYQCVALSECTLPQTTYTFGDITQVCVDLCPSDHFLIDIDQAQPMCYTNPVYPNPYCTSGQIININRNNQIECVERCTGNKIPRRFDNGTIICVNSCPMNQQQIALEDKTYICIDQCNIGEINKYDPNTKTFSCVPRESCEISPFERFEMDSGDLICIKKCSDSLVHVDVGTDIPICQDKCSGSQPYLNVDFIAKNSICVSACPDGKIHVNYGSGIIKCVQRCSESKFMFRKDDSSANLLIYVDSTFGVVSINNSNFEGAYHQFDLRGAIYRTSVSSYFGKGLFIETNNLAEVMRRSDLGTKFGTIETNPHINEIYLMGIESSQKWLTIPLQYAVNNVTNGIYHINNPNTTSWNYLDGKGNDNDYCGWIRFPCATFGKAVIRSITRPEINSEVKIGIVQGFILNTNTTSQIDAQGRKVSISNQLNYQDESTGTSQILMKVRGNGQCCFSNGMFSVTKCSLIDQGFASTTKYMISMQQISKILEIKQCTFTTYSSVQVDTHGLLEINGGSVNIEQVAVNNVRISEYNFIKLNYGTGYVNIYSSTFTGISSVASNGGSVIFGEVNSSCLGIRLYNLTFTECISLGTTGKTYGGAIQLYTSGNFTNCNAQQYGGGLFGTISDGRVVTITNTTTFTSCSCVGSGKYQEGGGINIIIKDGNSKFLINELSSFTSCTCKDLGGAVNINGSLGAMINIKSVSFISCSSEGGVELNSRLQSDSILNITDAVNFSLCESASQNGCGIRAILTEISSSLYISESSMFNQCKTTGQGGGIYINANQSKIININTVLFDNCEAIQRGGAISSLLVNGGSLTVEGLTNFSTCKTSGDTKADEDLGGGAIYANVSHASSKLRIIGTVKFDQCESPIKGGAIYIKAQTSQLIEINKAIFDRCTSTKEGGGIYAYINNGGSFRLTNESTFTQCKSISGSGGGLYDIVKIIELQGGGIYISAEQSKINEINKMIVTGCQAKLEGSGLYIEIIQSAFLSINNGISFTDCSSSRTSGSSGGGIYAKVKDIYSRLVLSDQIKFENCNSSVSGGGVSFLIQGRGSVELDGTLIQNCISPKGGGIFALIESGSQLSIINSNQFNNCMGTGNEGIGGGIYADIGDNCKLRIYNGVIFDSCTSYGYGGGAYLIAKDRGIVDMNKITFKQCNSTSGGAIFIDIQKSASLIITNSSLFEDCKASTGNGGGIYATIIDIDSKIIIQDQSTFDTCQSQSGFGGAAYIESQSNTSIIINRAKFDSCSAFDGGAIQASLLTGSTFTISNETLFNSCQSTQSTSGGGGINANIESFSKFIISSSTQFDTCTSINGNGGAGYFVLIDKGAVEVNQVIFKTCSSINGGGLYVSLDNSSSFSITNSNLFTGCTSLESGGGMYAQVKDPDSKLLIEDNSYFFECISSNGQGGAGYIEGSNFSSIEINKANIENCNSIQGGGIYCDIKTGSQLQVTNSSLFKGCTSSQSGGGFYAIIDGADSKLNISGFILFDSCLTTSPTGQGGGSYLKISNNSSFELNKATYKGCNAFEGGGMYGDIDNANRFILTSSNQFISCSSIERGGAIYLNFPNNSTCNFIVGSLILFKENTAGECGRDIFFLCS</sequence>
<evidence type="ECO:0000313" key="2">
    <source>
        <dbReference type="Proteomes" id="UP000324800"/>
    </source>
</evidence>